<feature type="domain" description="AAA+ ATPase" evidence="1">
    <location>
        <begin position="254"/>
        <end position="411"/>
    </location>
</feature>
<dbReference type="SMART" id="SM00382">
    <property type="entry name" value="AAA"/>
    <property type="match status" value="1"/>
</dbReference>
<dbReference type="AlphaFoldDB" id="A0A4Y3WVG3"/>
<dbReference type="GO" id="GO:0016887">
    <property type="term" value="F:ATP hydrolysis activity"/>
    <property type="evidence" value="ECO:0007669"/>
    <property type="project" value="InterPro"/>
</dbReference>
<dbReference type="EMBL" id="BJNG01000062">
    <property type="protein sequence ID" value="GEC22872.1"/>
    <property type="molecule type" value="Genomic_DNA"/>
</dbReference>
<dbReference type="Pfam" id="PF07728">
    <property type="entry name" value="AAA_5"/>
    <property type="match status" value="1"/>
</dbReference>
<dbReference type="SUPFAM" id="SSF52540">
    <property type="entry name" value="P-loop containing nucleoside triphosphate hydrolases"/>
    <property type="match status" value="1"/>
</dbReference>
<reference evidence="2 3" key="1">
    <citation type="submission" date="2019-06" db="EMBL/GenBank/DDBJ databases">
        <title>Whole genome shotgun sequence of Pseudonocardia hydrocarbonoxydans NBRC 14498.</title>
        <authorList>
            <person name="Hosoyama A."/>
            <person name="Uohara A."/>
            <person name="Ohji S."/>
            <person name="Ichikawa N."/>
        </authorList>
    </citation>
    <scope>NUCLEOTIDE SEQUENCE [LARGE SCALE GENOMIC DNA]</scope>
    <source>
        <strain evidence="2 3">NBRC 14498</strain>
    </source>
</reference>
<accession>A0A4Y3WVG3</accession>
<comment type="caution">
    <text evidence="2">The sequence shown here is derived from an EMBL/GenBank/DDBJ whole genome shotgun (WGS) entry which is preliminary data.</text>
</comment>
<dbReference type="InterPro" id="IPR003593">
    <property type="entry name" value="AAA+_ATPase"/>
</dbReference>
<sequence>MEGAHALTVVTLPALLREAKRQDVDPTIAQVPYGGGVEEQYLKDFFELPGAPDPHRPYRAIWSNDTPWQTRKFTGGGLQRQRGQRAGRGEVLVQRKPAQTGLSGDIWGLTPTAGADLLAETNKPVRLINLALWTGRDVDTSTIDAAILNAAGISPSADDIDKLDAWFKHEFRPDRGDLVGTIFWDDIPAEYRTVAFAADPVSDETYQQLGVLPPAPTVTDDLSTVIGALESQVAAKGFQLPPGLVGRVLAAWLRGDLVVLVGQPGTGKTLFASLLGGAMEQEFDLDAPLMIPVRADFDEAELIGYERLDGTVHLQDFAREILLDDVPLEARVVIFEEFNLASVETYLSAVLVATQQRERIVRLPNGEVASLPIDTFVIATCNSFRDEPETRTRVSSPTKRRSTTITMPNILGDRYENDPETAVAGVVKTLIDNERDHVEARESAGHASQFDSLRLTALRSVSDFGDFSAEAQHALVSVSNAVLETSSGRSWFTLGILRDVVMALVMSERDAQAELTAVGNAVADKIVHQLRGAHSDAQPLLAASAALPNAEEIGRLIDQTMSGPSDELLPLL</sequence>
<evidence type="ECO:0000259" key="1">
    <source>
        <dbReference type="SMART" id="SM00382"/>
    </source>
</evidence>
<evidence type="ECO:0000313" key="3">
    <source>
        <dbReference type="Proteomes" id="UP000320338"/>
    </source>
</evidence>
<dbReference type="Proteomes" id="UP000320338">
    <property type="component" value="Unassembled WGS sequence"/>
</dbReference>
<proteinExistence type="predicted"/>
<gene>
    <name evidence="2" type="ORF">PHY01_51550</name>
</gene>
<name>A0A4Y3WVG3_9PSEU</name>
<dbReference type="InterPro" id="IPR027417">
    <property type="entry name" value="P-loop_NTPase"/>
</dbReference>
<dbReference type="Gene3D" id="3.40.50.300">
    <property type="entry name" value="P-loop containing nucleotide triphosphate hydrolases"/>
    <property type="match status" value="1"/>
</dbReference>
<dbReference type="GO" id="GO:0005524">
    <property type="term" value="F:ATP binding"/>
    <property type="evidence" value="ECO:0007669"/>
    <property type="project" value="InterPro"/>
</dbReference>
<organism evidence="2 3">
    <name type="scientific">Pseudonocardia hydrocarbonoxydans</name>
    <dbReference type="NCBI Taxonomy" id="76726"/>
    <lineage>
        <taxon>Bacteria</taxon>
        <taxon>Bacillati</taxon>
        <taxon>Actinomycetota</taxon>
        <taxon>Actinomycetes</taxon>
        <taxon>Pseudonocardiales</taxon>
        <taxon>Pseudonocardiaceae</taxon>
        <taxon>Pseudonocardia</taxon>
    </lineage>
</organism>
<keyword evidence="3" id="KW-1185">Reference proteome</keyword>
<evidence type="ECO:0000313" key="2">
    <source>
        <dbReference type="EMBL" id="GEC22872.1"/>
    </source>
</evidence>
<protein>
    <recommendedName>
        <fullName evidence="1">AAA+ ATPase domain-containing protein</fullName>
    </recommendedName>
</protein>
<dbReference type="InterPro" id="IPR011704">
    <property type="entry name" value="ATPase_dyneun-rel_AAA"/>
</dbReference>